<dbReference type="Proteomes" id="UP000617340">
    <property type="component" value="Unassembled WGS sequence"/>
</dbReference>
<comment type="caution">
    <text evidence="2">The sequence shown here is derived from an EMBL/GenBank/DDBJ whole genome shotgun (WGS) entry which is preliminary data.</text>
</comment>
<proteinExistence type="predicted"/>
<dbReference type="AlphaFoldDB" id="A0A834K8V7"/>
<keyword evidence="3" id="KW-1185">Reference proteome</keyword>
<evidence type="ECO:0000313" key="3">
    <source>
        <dbReference type="Proteomes" id="UP000617340"/>
    </source>
</evidence>
<evidence type="ECO:0000313" key="2">
    <source>
        <dbReference type="EMBL" id="KAF7399496.1"/>
    </source>
</evidence>
<protein>
    <submittedName>
        <fullName evidence="2">Uncharacterized protein</fullName>
    </submittedName>
</protein>
<feature type="region of interest" description="Disordered" evidence="1">
    <location>
        <begin position="1"/>
        <end position="37"/>
    </location>
</feature>
<accession>A0A834K8V7</accession>
<organism evidence="2 3">
    <name type="scientific">Vespula germanica</name>
    <name type="common">German yellow jacket</name>
    <name type="synonym">Paravespula germanica</name>
    <dbReference type="NCBI Taxonomy" id="30212"/>
    <lineage>
        <taxon>Eukaryota</taxon>
        <taxon>Metazoa</taxon>
        <taxon>Ecdysozoa</taxon>
        <taxon>Arthropoda</taxon>
        <taxon>Hexapoda</taxon>
        <taxon>Insecta</taxon>
        <taxon>Pterygota</taxon>
        <taxon>Neoptera</taxon>
        <taxon>Endopterygota</taxon>
        <taxon>Hymenoptera</taxon>
        <taxon>Apocrita</taxon>
        <taxon>Aculeata</taxon>
        <taxon>Vespoidea</taxon>
        <taxon>Vespidae</taxon>
        <taxon>Vespinae</taxon>
        <taxon>Vespula</taxon>
    </lineage>
</organism>
<name>A0A834K8V7_VESGE</name>
<reference evidence="2" key="1">
    <citation type="journal article" date="2020" name="G3 (Bethesda)">
        <title>High-Quality Assemblies for Three Invasive Social Wasps from the &lt;i&gt;Vespula&lt;/i&gt; Genus.</title>
        <authorList>
            <person name="Harrop T.W.R."/>
            <person name="Guhlin J."/>
            <person name="McLaughlin G.M."/>
            <person name="Permina E."/>
            <person name="Stockwell P."/>
            <person name="Gilligan J."/>
            <person name="Le Lec M.F."/>
            <person name="Gruber M.A.M."/>
            <person name="Quinn O."/>
            <person name="Lovegrove M."/>
            <person name="Duncan E.J."/>
            <person name="Remnant E.J."/>
            <person name="Van Eeckhoven J."/>
            <person name="Graham B."/>
            <person name="Knapp R.A."/>
            <person name="Langford K.W."/>
            <person name="Kronenberg Z."/>
            <person name="Press M.O."/>
            <person name="Eacker S.M."/>
            <person name="Wilson-Rankin E.E."/>
            <person name="Purcell J."/>
            <person name="Lester P.J."/>
            <person name="Dearden P.K."/>
        </authorList>
    </citation>
    <scope>NUCLEOTIDE SEQUENCE</scope>
    <source>
        <strain evidence="2">Linc-1</strain>
    </source>
</reference>
<dbReference type="EMBL" id="JACSDZ010000007">
    <property type="protein sequence ID" value="KAF7399496.1"/>
    <property type="molecule type" value="Genomic_DNA"/>
</dbReference>
<evidence type="ECO:0000256" key="1">
    <source>
        <dbReference type="SAM" id="MobiDB-lite"/>
    </source>
</evidence>
<gene>
    <name evidence="2" type="ORF">HZH68_008088</name>
</gene>
<feature type="compositionally biased region" description="Basic and acidic residues" evidence="1">
    <location>
        <begin position="1"/>
        <end position="27"/>
    </location>
</feature>
<sequence length="90" mass="10567">MKEEKNKKEKKKKEEEKKKKEKTEEAASRSGDLWTRGCTRSRKKDSVWQTIKRLRGQCYRISTAFPSNPDLLSAPTLSPMEFFLISNEKD</sequence>